<dbReference type="AlphaFoldDB" id="A0A383UVD1"/>
<dbReference type="EMBL" id="UNSH01000051">
    <property type="protein sequence ID" value="SZF03545.1"/>
    <property type="molecule type" value="Genomic_DNA"/>
</dbReference>
<accession>A0A383UVD1</accession>
<name>A0A383UVD1_BLUHO</name>
<reference evidence="1 2" key="1">
    <citation type="submission" date="2017-11" db="EMBL/GenBank/DDBJ databases">
        <authorList>
            <person name="Kracher B."/>
        </authorList>
    </citation>
    <scope>NUCLEOTIDE SEQUENCE [LARGE SCALE GENOMIC DNA]</scope>
    <source>
        <strain evidence="1 2">RACE1</strain>
    </source>
</reference>
<organism evidence="1 2">
    <name type="scientific">Blumeria hordei</name>
    <name type="common">Barley powdery mildew</name>
    <name type="synonym">Blumeria graminis f. sp. hordei</name>
    <dbReference type="NCBI Taxonomy" id="2867405"/>
    <lineage>
        <taxon>Eukaryota</taxon>
        <taxon>Fungi</taxon>
        <taxon>Dikarya</taxon>
        <taxon>Ascomycota</taxon>
        <taxon>Pezizomycotina</taxon>
        <taxon>Leotiomycetes</taxon>
        <taxon>Erysiphales</taxon>
        <taxon>Erysiphaceae</taxon>
        <taxon>Blumeria</taxon>
    </lineage>
</organism>
<evidence type="ECO:0000313" key="2">
    <source>
        <dbReference type="Proteomes" id="UP000275772"/>
    </source>
</evidence>
<dbReference type="VEuPathDB" id="FungiDB:BLGHR1_14338"/>
<protein>
    <submittedName>
        <fullName evidence="1">Uncharacterized protein</fullName>
    </submittedName>
</protein>
<gene>
    <name evidence="1" type="ORF">BLGHR1_14338</name>
</gene>
<evidence type="ECO:0000313" key="1">
    <source>
        <dbReference type="EMBL" id="SZF03545.1"/>
    </source>
</evidence>
<proteinExistence type="predicted"/>
<dbReference type="Proteomes" id="UP000275772">
    <property type="component" value="Unassembled WGS sequence"/>
</dbReference>
<sequence>MDRITCVLALMTAIPGLTNQWNRVVMVADKFEQSYSVHYIPGGPRLPIPQNEEILVTPYKISNSGTSITAYCSLSLGLAQIIENVFPQASKPHEQPDLEFAKNKNDYGYCKKKIDELSKNSRSEVEMKDLGKDRCNNAIISQLALESKLRVTGMFGCFAPYKSAKVPTVLATDPVRLAKDVWEPIMSINDEEEPIKYVLAWFQGHLYVFQIYWGDTGYWQLVTPIGNEKNNGRVIYDFIFKNNSDLIKLTDSLKRTLRNHDNSMDPGPSNAQTKALTRKNFKSLPTLHSLKLISISGFLLCDAPEEP</sequence>